<protein>
    <submittedName>
        <fullName evidence="2">Uncharacterized protein</fullName>
    </submittedName>
</protein>
<keyword evidence="1" id="KW-0812">Transmembrane</keyword>
<evidence type="ECO:0000313" key="2">
    <source>
        <dbReference type="EMBL" id="AOT72461.1"/>
    </source>
</evidence>
<dbReference type="Proteomes" id="UP000095743">
    <property type="component" value="Chromosome"/>
</dbReference>
<keyword evidence="3" id="KW-1185">Reference proteome</keyword>
<keyword evidence="1" id="KW-1133">Transmembrane helix</keyword>
<dbReference type="OrthoDB" id="1162833at2"/>
<sequence>MSLIKAILTNGYIPLIPIFAWNIIFVSKLPPAYDPKSFNSHIPAFLLIGENLFRIIIFVFPLLFKTNIATTQGKQGLIIYIFGTVLYFASWLLHMYAPNSLLSNSVFGFAAPAYLPIIWLIGISLMADSYYFNFKYSKWHYILPCIVFSIFHVAHTYLVFLRTN</sequence>
<feature type="transmembrane region" description="Helical" evidence="1">
    <location>
        <begin position="76"/>
        <end position="94"/>
    </location>
</feature>
<reference evidence="2 3" key="1">
    <citation type="submission" date="2016-09" db="EMBL/GenBank/DDBJ databases">
        <title>Genomic analysis reveals versatility of anaerobic energy metabolism of Geosporobacter ferrireducens IRF9 of phylum Firmicutes.</title>
        <authorList>
            <person name="Kim S.-J."/>
        </authorList>
    </citation>
    <scope>NUCLEOTIDE SEQUENCE [LARGE SCALE GENOMIC DNA]</scope>
    <source>
        <strain evidence="2 3">IRF9</strain>
    </source>
</reference>
<dbReference type="KEGG" id="gfe:Gferi_24670"/>
<dbReference type="AlphaFoldDB" id="A0A1D8GNF8"/>
<keyword evidence="1" id="KW-0472">Membrane</keyword>
<proteinExistence type="predicted"/>
<name>A0A1D8GNF8_9FIRM</name>
<feature type="transmembrane region" description="Helical" evidence="1">
    <location>
        <begin position="12"/>
        <end position="30"/>
    </location>
</feature>
<feature type="transmembrane region" description="Helical" evidence="1">
    <location>
        <begin position="139"/>
        <end position="160"/>
    </location>
</feature>
<accession>A0A1D8GNF8</accession>
<feature type="transmembrane region" description="Helical" evidence="1">
    <location>
        <begin position="106"/>
        <end position="127"/>
    </location>
</feature>
<gene>
    <name evidence="2" type="ORF">Gferi_24670</name>
</gene>
<evidence type="ECO:0000256" key="1">
    <source>
        <dbReference type="SAM" id="Phobius"/>
    </source>
</evidence>
<dbReference type="EMBL" id="CP017269">
    <property type="protein sequence ID" value="AOT72461.1"/>
    <property type="molecule type" value="Genomic_DNA"/>
</dbReference>
<evidence type="ECO:0000313" key="3">
    <source>
        <dbReference type="Proteomes" id="UP000095743"/>
    </source>
</evidence>
<dbReference type="RefSeq" id="WP_069980770.1">
    <property type="nucleotide sequence ID" value="NZ_CP017269.1"/>
</dbReference>
<feature type="transmembrane region" description="Helical" evidence="1">
    <location>
        <begin position="42"/>
        <end position="64"/>
    </location>
</feature>
<organism evidence="2 3">
    <name type="scientific">Geosporobacter ferrireducens</name>
    <dbReference type="NCBI Taxonomy" id="1424294"/>
    <lineage>
        <taxon>Bacteria</taxon>
        <taxon>Bacillati</taxon>
        <taxon>Bacillota</taxon>
        <taxon>Clostridia</taxon>
        <taxon>Peptostreptococcales</taxon>
        <taxon>Thermotaleaceae</taxon>
        <taxon>Geosporobacter</taxon>
    </lineage>
</organism>